<gene>
    <name evidence="1" type="ORF">HNQ65_002724</name>
</gene>
<evidence type="ECO:0000313" key="2">
    <source>
        <dbReference type="Proteomes" id="UP000590740"/>
    </source>
</evidence>
<dbReference type="RefSeq" id="WP_184340056.1">
    <property type="nucleotide sequence ID" value="NZ_JACHIG010000005.1"/>
</dbReference>
<proteinExistence type="predicted"/>
<keyword evidence="2" id="KW-1185">Reference proteome</keyword>
<reference evidence="1 2" key="1">
    <citation type="submission" date="2020-08" db="EMBL/GenBank/DDBJ databases">
        <title>Genomic Encyclopedia of Type Strains, Phase IV (KMG-IV): sequencing the most valuable type-strain genomes for metagenomic binning, comparative biology and taxonomic classification.</title>
        <authorList>
            <person name="Goeker M."/>
        </authorList>
    </citation>
    <scope>NUCLEOTIDE SEQUENCE [LARGE SCALE GENOMIC DNA]</scope>
    <source>
        <strain evidence="1 2">DSM 12252</strain>
    </source>
</reference>
<organism evidence="1 2">
    <name type="scientific">Prosthecobacter vanneervenii</name>
    <dbReference type="NCBI Taxonomy" id="48466"/>
    <lineage>
        <taxon>Bacteria</taxon>
        <taxon>Pseudomonadati</taxon>
        <taxon>Verrucomicrobiota</taxon>
        <taxon>Verrucomicrobiia</taxon>
        <taxon>Verrucomicrobiales</taxon>
        <taxon>Verrucomicrobiaceae</taxon>
        <taxon>Prosthecobacter</taxon>
    </lineage>
</organism>
<dbReference type="EMBL" id="JACHIG010000005">
    <property type="protein sequence ID" value="MBB5033141.1"/>
    <property type="molecule type" value="Genomic_DNA"/>
</dbReference>
<accession>A0A7W8DKR9</accession>
<name>A0A7W8DKR9_9BACT</name>
<dbReference type="Proteomes" id="UP000590740">
    <property type="component" value="Unassembled WGS sequence"/>
</dbReference>
<sequence length="133" mass="14739">MSAEATKLRSEIAEAEKRLAALESRPGLTPVIRHQIEKAKEGLRDMRIKLAGMEPRSTPPCHICGGKVPAGWLVCEACTREVPARLMMIWKSASHYHHAAAANKQPTIQLAERERLAAEAIYSHLRQHSSAIL</sequence>
<dbReference type="AlphaFoldDB" id="A0A7W8DKR9"/>
<comment type="caution">
    <text evidence="1">The sequence shown here is derived from an EMBL/GenBank/DDBJ whole genome shotgun (WGS) entry which is preliminary data.</text>
</comment>
<protein>
    <submittedName>
        <fullName evidence="1">Uncharacterized protein</fullName>
    </submittedName>
</protein>
<evidence type="ECO:0000313" key="1">
    <source>
        <dbReference type="EMBL" id="MBB5033141.1"/>
    </source>
</evidence>